<dbReference type="NCBIfam" id="TIGR00795">
    <property type="entry name" value="lctP"/>
    <property type="match status" value="1"/>
</dbReference>
<dbReference type="EMBL" id="NFSB01000082">
    <property type="protein sequence ID" value="OUM29379.1"/>
    <property type="molecule type" value="Genomic_DNA"/>
</dbReference>
<evidence type="ECO:0000256" key="6">
    <source>
        <dbReference type="ARBA" id="ARBA00022989"/>
    </source>
</evidence>
<evidence type="ECO:0000256" key="8">
    <source>
        <dbReference type="RuleBase" id="RU365092"/>
    </source>
</evidence>
<feature type="transmembrane region" description="Helical" evidence="8">
    <location>
        <begin position="199"/>
        <end position="217"/>
    </location>
</feature>
<evidence type="ECO:0000313" key="9">
    <source>
        <dbReference type="EMBL" id="OUM29379.1"/>
    </source>
</evidence>
<keyword evidence="4" id="KW-1003">Cell membrane</keyword>
<feature type="transmembrane region" description="Helical" evidence="8">
    <location>
        <begin position="223"/>
        <end position="240"/>
    </location>
</feature>
<accession>A0A1Y3KU40</accession>
<sequence length="556" mass="58976">MQTWQQLYSPLGSLGLSALAAVIPIVFFFLALAVFRLKGHVAGSITLALSILVAIFAFQMPVDMALAAAGYGFLYGLWPIAWIIVAAVFLYKLTVKSGQFEVIRSSVLSITDDQRLQVLLIGFCFGAFLEGAAGFGAPVAITAALLVGLGFNPLYAAGLCLIANTAPVAFGALGIPIIVAGQVTGIDAFHIGAMTGRQLPLLSLFVPFWLVFMMDGLRGVKETWPAALVAGLSFAVTQYFTSNFIGPELPDITSALASLICLTLFLKVWQPKRSFSEAKGSVGAAVVQSSGSQPSPYSFGEIFKAWSPFLILTVLVTIWTLKPFKAAFAPGGAMYNFVFNFAIPHLDQLVIKTAPIVAAPTAMPAVFKLDPISATGTAIFLSALISMAVLKINFKTGLTTFKETFWELRWPILSIGMVLAFAFVTNYSGMSSTMALVLAGTGAAFPFFSPFLGWLGVFLTGSDTSSNALFSSLQATTAHQIGVNDTLLVAANTSGGVTGKMISPQSIAVACAATGLVGKESDLFRFTVKHSLFFATIVGLITLIQAYWLTGMLVHH</sequence>
<dbReference type="RefSeq" id="WP_086977111.1">
    <property type="nucleotide sequence ID" value="NZ_NFSB01000082.1"/>
</dbReference>
<comment type="function">
    <text evidence="8">Uptake of L-lactate across the membrane. Can also transport D-lactate and glycolate.</text>
</comment>
<gene>
    <name evidence="9" type="ORF">B8W72_18515</name>
</gene>
<dbReference type="AlphaFoldDB" id="A0A1Y3KU40"/>
<feature type="transmembrane region" description="Helical" evidence="8">
    <location>
        <begin position="12"/>
        <end position="34"/>
    </location>
</feature>
<dbReference type="PANTHER" id="PTHR30003">
    <property type="entry name" value="L-LACTATE PERMEASE"/>
    <property type="match status" value="1"/>
</dbReference>
<dbReference type="Pfam" id="PF02652">
    <property type="entry name" value="Lactate_perm"/>
    <property type="match status" value="1"/>
</dbReference>
<evidence type="ECO:0000256" key="3">
    <source>
        <dbReference type="ARBA" id="ARBA00022448"/>
    </source>
</evidence>
<keyword evidence="7 8" id="KW-0472">Membrane</keyword>
<proteinExistence type="inferred from homology"/>
<organism evidence="9 10">
    <name type="scientific">Pseudomonas putida</name>
    <name type="common">Arthrobacter siderocapsulatus</name>
    <dbReference type="NCBI Taxonomy" id="303"/>
    <lineage>
        <taxon>Bacteria</taxon>
        <taxon>Pseudomonadati</taxon>
        <taxon>Pseudomonadota</taxon>
        <taxon>Gammaproteobacteria</taxon>
        <taxon>Pseudomonadales</taxon>
        <taxon>Pseudomonadaceae</taxon>
        <taxon>Pseudomonas</taxon>
    </lineage>
</organism>
<evidence type="ECO:0000256" key="2">
    <source>
        <dbReference type="ARBA" id="ARBA00010100"/>
    </source>
</evidence>
<keyword evidence="5 8" id="KW-0812">Transmembrane</keyword>
<feature type="transmembrane region" description="Helical" evidence="8">
    <location>
        <begin position="371"/>
        <end position="390"/>
    </location>
</feature>
<dbReference type="GO" id="GO:0005886">
    <property type="term" value="C:plasma membrane"/>
    <property type="evidence" value="ECO:0007669"/>
    <property type="project" value="UniProtKB-SubCell"/>
</dbReference>
<protein>
    <recommendedName>
        <fullName evidence="8">L-lactate permease</fullName>
    </recommendedName>
</protein>
<feature type="transmembrane region" description="Helical" evidence="8">
    <location>
        <begin position="435"/>
        <end position="459"/>
    </location>
</feature>
<comment type="caution">
    <text evidence="9">The sequence shown here is derived from an EMBL/GenBank/DDBJ whole genome shotgun (WGS) entry which is preliminary data.</text>
</comment>
<keyword evidence="8" id="KW-0997">Cell inner membrane</keyword>
<comment type="subcellular location">
    <subcellularLocation>
        <location evidence="8">Cell inner membrane</location>
        <topology evidence="8">Multi-pass membrane protein</topology>
    </subcellularLocation>
    <subcellularLocation>
        <location evidence="1">Cell membrane</location>
        <topology evidence="1">Multi-pass membrane protein</topology>
    </subcellularLocation>
</comment>
<dbReference type="GO" id="GO:0015295">
    <property type="term" value="F:solute:proton symporter activity"/>
    <property type="evidence" value="ECO:0007669"/>
    <property type="project" value="TreeGrafter"/>
</dbReference>
<evidence type="ECO:0000256" key="1">
    <source>
        <dbReference type="ARBA" id="ARBA00004651"/>
    </source>
</evidence>
<keyword evidence="3 8" id="KW-0813">Transport</keyword>
<feature type="transmembrane region" description="Helical" evidence="8">
    <location>
        <begin position="41"/>
        <end position="60"/>
    </location>
</feature>
<keyword evidence="6 8" id="KW-1133">Transmembrane helix</keyword>
<feature type="transmembrane region" description="Helical" evidence="8">
    <location>
        <begin position="116"/>
        <end position="149"/>
    </location>
</feature>
<dbReference type="Proteomes" id="UP000196082">
    <property type="component" value="Unassembled WGS sequence"/>
</dbReference>
<feature type="transmembrane region" description="Helical" evidence="8">
    <location>
        <begin position="252"/>
        <end position="269"/>
    </location>
</feature>
<feature type="transmembrane region" description="Helical" evidence="8">
    <location>
        <begin position="155"/>
        <end position="179"/>
    </location>
</feature>
<dbReference type="InterPro" id="IPR003804">
    <property type="entry name" value="Lactate_perm"/>
</dbReference>
<evidence type="ECO:0000256" key="5">
    <source>
        <dbReference type="ARBA" id="ARBA00022692"/>
    </source>
</evidence>
<name>A0A1Y3KU40_PSEPU</name>
<feature type="transmembrane region" description="Helical" evidence="8">
    <location>
        <begin position="532"/>
        <end position="550"/>
    </location>
</feature>
<reference evidence="9 10" key="1">
    <citation type="submission" date="2017-05" db="EMBL/GenBank/DDBJ databases">
        <title>Whole genome sequence of Pseudomonas putida isolate 1312 commercialized as a biostimulant.</title>
        <authorList>
            <person name="Crovadore J."/>
            <person name="Blanc P."/>
            <person name="Chablais R."/>
            <person name="Cochard B."/>
            <person name="Grizard D."/>
            <person name="Lefort F."/>
        </authorList>
    </citation>
    <scope>NUCLEOTIDE SEQUENCE [LARGE SCALE GENOMIC DNA]</scope>
    <source>
        <strain evidence="9 10">1312</strain>
    </source>
</reference>
<evidence type="ECO:0000256" key="7">
    <source>
        <dbReference type="ARBA" id="ARBA00023136"/>
    </source>
</evidence>
<evidence type="ECO:0000256" key="4">
    <source>
        <dbReference type="ARBA" id="ARBA00022475"/>
    </source>
</evidence>
<feature type="transmembrane region" description="Helical" evidence="8">
    <location>
        <begin position="302"/>
        <end position="321"/>
    </location>
</feature>
<feature type="transmembrane region" description="Helical" evidence="8">
    <location>
        <begin position="410"/>
        <end position="429"/>
    </location>
</feature>
<dbReference type="GO" id="GO:0015129">
    <property type="term" value="F:lactate transmembrane transporter activity"/>
    <property type="evidence" value="ECO:0007669"/>
    <property type="project" value="UniProtKB-UniRule"/>
</dbReference>
<evidence type="ECO:0000313" key="10">
    <source>
        <dbReference type="Proteomes" id="UP000196082"/>
    </source>
</evidence>
<comment type="similarity">
    <text evidence="2 8">Belongs to the lactate permease family.</text>
</comment>
<feature type="transmembrane region" description="Helical" evidence="8">
    <location>
        <begin position="72"/>
        <end position="95"/>
    </location>
</feature>
<dbReference type="PANTHER" id="PTHR30003:SF0">
    <property type="entry name" value="GLYCOLATE PERMEASE GLCA-RELATED"/>
    <property type="match status" value="1"/>
</dbReference>